<gene>
    <name evidence="2" type="ORF">O0S09_09930</name>
</gene>
<evidence type="ECO:0008006" key="4">
    <source>
        <dbReference type="Google" id="ProtNLM"/>
    </source>
</evidence>
<proteinExistence type="predicted"/>
<keyword evidence="3" id="KW-1185">Reference proteome</keyword>
<name>A0ABT4IP52_9EURY</name>
<feature type="region of interest" description="Disordered" evidence="1">
    <location>
        <begin position="98"/>
        <end position="118"/>
    </location>
</feature>
<dbReference type="Proteomes" id="UP001141336">
    <property type="component" value="Unassembled WGS sequence"/>
</dbReference>
<accession>A0ABT4IP52</accession>
<reference evidence="2" key="1">
    <citation type="submission" date="2022-12" db="EMBL/GenBank/DDBJ databases">
        <title>Isolation and characterisation of novel Methanocorpusculum spp. from native Australian herbivores indicates the genus is ancestrally host-associated.</title>
        <authorList>
            <person name="Volmer J.G."/>
            <person name="Soo R.M."/>
            <person name="Evans P.N."/>
            <person name="Hoedt E.C."/>
            <person name="Astorga Alsina A.L."/>
            <person name="Woodcroft B.J."/>
            <person name="Tyson G.W."/>
            <person name="Hugenholtz P."/>
            <person name="Morrison M."/>
        </authorList>
    </citation>
    <scope>NUCLEOTIDE SEQUENCE</scope>
    <source>
        <strain evidence="2">CW153</strain>
    </source>
</reference>
<sequence>MTPKTTTTPKTPAPQEEDTGYHSIRYHCPACNFAFDIGGFLPADKLPQEPILLCPKCQGPALRVTAEQSRMLQEFSEVWDQAGKLAADRMKEAGLLKTDKNGKTVPNWNHPWMKSSAG</sequence>
<dbReference type="EMBL" id="JAPTGC010000041">
    <property type="protein sequence ID" value="MCZ0863558.1"/>
    <property type="molecule type" value="Genomic_DNA"/>
</dbReference>
<evidence type="ECO:0000256" key="1">
    <source>
        <dbReference type="SAM" id="MobiDB-lite"/>
    </source>
</evidence>
<evidence type="ECO:0000313" key="2">
    <source>
        <dbReference type="EMBL" id="MCZ0863558.1"/>
    </source>
</evidence>
<feature type="non-terminal residue" evidence="2">
    <location>
        <position position="118"/>
    </location>
</feature>
<protein>
    <recommendedName>
        <fullName evidence="4">Regulatory protein FmdB Zinc ribbon domain-containing protein</fullName>
    </recommendedName>
</protein>
<evidence type="ECO:0000313" key="3">
    <source>
        <dbReference type="Proteomes" id="UP001141336"/>
    </source>
</evidence>
<comment type="caution">
    <text evidence="2">The sequence shown here is derived from an EMBL/GenBank/DDBJ whole genome shotgun (WGS) entry which is preliminary data.</text>
</comment>
<dbReference type="RefSeq" id="WP_268923825.1">
    <property type="nucleotide sequence ID" value="NZ_JAPTGC010000041.1"/>
</dbReference>
<organism evidence="2 3">
    <name type="scientific">Methanocorpusculum vombati</name>
    <dbReference type="NCBI Taxonomy" id="3002864"/>
    <lineage>
        <taxon>Archaea</taxon>
        <taxon>Methanobacteriati</taxon>
        <taxon>Methanobacteriota</taxon>
        <taxon>Stenosarchaea group</taxon>
        <taxon>Methanomicrobia</taxon>
        <taxon>Methanomicrobiales</taxon>
        <taxon>Methanocorpusculaceae</taxon>
        <taxon>Methanocorpusculum</taxon>
    </lineage>
</organism>